<reference evidence="2 3" key="1">
    <citation type="submission" date="2024-01" db="EMBL/GenBank/DDBJ databases">
        <title>Genome insights into Plantactinospora sonchi sp. nov.</title>
        <authorList>
            <person name="Wang L."/>
        </authorList>
    </citation>
    <scope>NUCLEOTIDE SEQUENCE [LARGE SCALE GENOMIC DNA]</scope>
    <source>
        <strain evidence="2 3">NEAU-QY2</strain>
    </source>
</reference>
<evidence type="ECO:0000313" key="2">
    <source>
        <dbReference type="EMBL" id="MEE6261416.1"/>
    </source>
</evidence>
<evidence type="ECO:0000256" key="1">
    <source>
        <dbReference type="SAM" id="MobiDB-lite"/>
    </source>
</evidence>
<keyword evidence="3" id="KW-1185">Reference proteome</keyword>
<dbReference type="RefSeq" id="WP_331216520.1">
    <property type="nucleotide sequence ID" value="NZ_JAZGQK010000020.1"/>
</dbReference>
<dbReference type="EMBL" id="JAZGQK010000020">
    <property type="protein sequence ID" value="MEE6261416.1"/>
    <property type="molecule type" value="Genomic_DNA"/>
</dbReference>
<dbReference type="InterPro" id="IPR006311">
    <property type="entry name" value="TAT_signal"/>
</dbReference>
<dbReference type="PROSITE" id="PS51318">
    <property type="entry name" value="TAT"/>
    <property type="match status" value="1"/>
</dbReference>
<comment type="caution">
    <text evidence="2">The sequence shown here is derived from an EMBL/GenBank/DDBJ whole genome shotgun (WGS) entry which is preliminary data.</text>
</comment>
<feature type="compositionally biased region" description="Low complexity" evidence="1">
    <location>
        <begin position="38"/>
        <end position="56"/>
    </location>
</feature>
<accession>A0ABU7RY48</accession>
<dbReference type="Proteomes" id="UP001332243">
    <property type="component" value="Unassembled WGS sequence"/>
</dbReference>
<protein>
    <recommendedName>
        <fullName evidence="4">Secreted protein</fullName>
    </recommendedName>
</protein>
<feature type="region of interest" description="Disordered" evidence="1">
    <location>
        <begin position="38"/>
        <end position="62"/>
    </location>
</feature>
<name>A0ABU7RY48_9ACTN</name>
<gene>
    <name evidence="2" type="ORF">V1633_23310</name>
</gene>
<evidence type="ECO:0000313" key="3">
    <source>
        <dbReference type="Proteomes" id="UP001332243"/>
    </source>
</evidence>
<sequence length="342" mass="35934">MTDHLENMPVSRRDLIRISGGTTLAAVTLGSLGVPSAANAGAAPAGRPVPDGVGAASASPGARTRLRSTGADLLIRDGSPHWWLSPDIWVVPGTDPNGVPGTPAAGDVAYVWARVQNTGRTDAIGVQLRFYWGNPSVQMFYSTLNPIGTAFADVAAGDIQEVLCLVPWNVVTVNNGHECLVVVASLPDDPPLPDAVDPVGYPNVAQRNLTLATVGKSDFKLTLTVTAAPRRPKRVRISALVGGELPKETLPTLGLRDHRPVEKRLVEVGFSTKPITDPNDGVGEPELELEVPAGRSVPVHLTVRGGGDLAVGEYQLVEVIESEEKQTLGGISFAVVGQEGLR</sequence>
<organism evidence="2 3">
    <name type="scientific">Plantactinospora sonchi</name>
    <dbReference type="NCBI Taxonomy" id="1544735"/>
    <lineage>
        <taxon>Bacteria</taxon>
        <taxon>Bacillati</taxon>
        <taxon>Actinomycetota</taxon>
        <taxon>Actinomycetes</taxon>
        <taxon>Micromonosporales</taxon>
        <taxon>Micromonosporaceae</taxon>
        <taxon>Plantactinospora</taxon>
    </lineage>
</organism>
<proteinExistence type="predicted"/>
<evidence type="ECO:0008006" key="4">
    <source>
        <dbReference type="Google" id="ProtNLM"/>
    </source>
</evidence>